<reference evidence="3" key="1">
    <citation type="submission" date="2021-06" db="EMBL/GenBank/DDBJ databases">
        <authorList>
            <person name="Kallberg Y."/>
            <person name="Tangrot J."/>
            <person name="Rosling A."/>
        </authorList>
    </citation>
    <scope>NUCLEOTIDE SEQUENCE</scope>
    <source>
        <strain evidence="3">UK204</strain>
    </source>
</reference>
<keyword evidence="1" id="KW-0732">Signal</keyword>
<dbReference type="PANTHER" id="PTHR31836">
    <property type="match status" value="1"/>
</dbReference>
<proteinExistence type="predicted"/>
<evidence type="ECO:0000256" key="1">
    <source>
        <dbReference type="ARBA" id="ARBA00022729"/>
    </source>
</evidence>
<dbReference type="InterPro" id="IPR036908">
    <property type="entry name" value="RlpA-like_sf"/>
</dbReference>
<dbReference type="InterPro" id="IPR051477">
    <property type="entry name" value="Expansin_CellWall"/>
</dbReference>
<protein>
    <submittedName>
        <fullName evidence="3">15327_t:CDS:1</fullName>
    </submittedName>
</protein>
<accession>A0A9N9DHV3</accession>
<organism evidence="3 4">
    <name type="scientific">Funneliformis caledonium</name>
    <dbReference type="NCBI Taxonomy" id="1117310"/>
    <lineage>
        <taxon>Eukaryota</taxon>
        <taxon>Fungi</taxon>
        <taxon>Fungi incertae sedis</taxon>
        <taxon>Mucoromycota</taxon>
        <taxon>Glomeromycotina</taxon>
        <taxon>Glomeromycetes</taxon>
        <taxon>Glomerales</taxon>
        <taxon>Glomeraceae</taxon>
        <taxon>Funneliformis</taxon>
    </lineage>
</organism>
<dbReference type="OrthoDB" id="406505at2759"/>
<keyword evidence="2" id="KW-0472">Membrane</keyword>
<sequence>MSNEKSSSLKKPNVAITASSFYSRETLSTPSVNTKRSSNSSVDTLVTLPLDQTKIDIPSPAIKNEKVAIPTSLSSNPSVISTVVEKEKLNRSNSILQRSLSFLIRSESKKSESQLVKVHRYTIYDDETGEFIEIVDEEWEGDGPRPRKSTDSQKKGVIILDKDLPSLPEPPVIKKKTPIAKFNQWLKDKYPRVNKYKLLIIVSLILIILLMIIILAATGAFAKSKNNGLQMNGKGDGTFYDPGIGIGACGKINTADEFIGAMNAQQFGVSPICGKCVNITGPKGSVKVKIVDKCSKCKFGDIDISPAAFNAISDGSQDRISITWEGC</sequence>
<dbReference type="PANTHER" id="PTHR31836:SF21">
    <property type="entry name" value="EXPANSIN-LIKE PROTEIN 7"/>
    <property type="match status" value="1"/>
</dbReference>
<name>A0A9N9DHV3_9GLOM</name>
<feature type="transmembrane region" description="Helical" evidence="2">
    <location>
        <begin position="198"/>
        <end position="222"/>
    </location>
</feature>
<keyword evidence="2" id="KW-0812">Transmembrane</keyword>
<keyword evidence="2" id="KW-1133">Transmembrane helix</keyword>
<keyword evidence="4" id="KW-1185">Reference proteome</keyword>
<dbReference type="Gene3D" id="2.40.40.10">
    <property type="entry name" value="RlpA-like domain"/>
    <property type="match status" value="1"/>
</dbReference>
<dbReference type="Proteomes" id="UP000789570">
    <property type="component" value="Unassembled WGS sequence"/>
</dbReference>
<dbReference type="CDD" id="cd22191">
    <property type="entry name" value="DPBB_RlpA_EXP_N-like"/>
    <property type="match status" value="1"/>
</dbReference>
<evidence type="ECO:0000256" key="2">
    <source>
        <dbReference type="SAM" id="Phobius"/>
    </source>
</evidence>
<evidence type="ECO:0000313" key="4">
    <source>
        <dbReference type="Proteomes" id="UP000789570"/>
    </source>
</evidence>
<dbReference type="SUPFAM" id="SSF50685">
    <property type="entry name" value="Barwin-like endoglucanases"/>
    <property type="match status" value="1"/>
</dbReference>
<dbReference type="EMBL" id="CAJVPQ010003733">
    <property type="protein sequence ID" value="CAG8636169.1"/>
    <property type="molecule type" value="Genomic_DNA"/>
</dbReference>
<comment type="caution">
    <text evidence="3">The sequence shown here is derived from an EMBL/GenBank/DDBJ whole genome shotgun (WGS) entry which is preliminary data.</text>
</comment>
<evidence type="ECO:0000313" key="3">
    <source>
        <dbReference type="EMBL" id="CAG8636169.1"/>
    </source>
</evidence>
<dbReference type="AlphaFoldDB" id="A0A9N9DHV3"/>
<gene>
    <name evidence="3" type="ORF">FCALED_LOCUS10324</name>
</gene>